<dbReference type="Pfam" id="PF00612">
    <property type="entry name" value="IQ"/>
    <property type="match status" value="2"/>
</dbReference>
<evidence type="ECO:0000313" key="3">
    <source>
        <dbReference type="Proteomes" id="UP000037460"/>
    </source>
</evidence>
<keyword evidence="3" id="KW-1185">Reference proteome</keyword>
<evidence type="ECO:0000313" key="2">
    <source>
        <dbReference type="EMBL" id="KOO30343.1"/>
    </source>
</evidence>
<evidence type="ECO:0000256" key="1">
    <source>
        <dbReference type="SAM" id="MobiDB-lite"/>
    </source>
</evidence>
<dbReference type="PROSITE" id="PS50096">
    <property type="entry name" value="IQ"/>
    <property type="match status" value="2"/>
</dbReference>
<comment type="caution">
    <text evidence="2">The sequence shown here is derived from an EMBL/GenBank/DDBJ whole genome shotgun (WGS) entry which is preliminary data.</text>
</comment>
<feature type="compositionally biased region" description="Polar residues" evidence="1">
    <location>
        <begin position="174"/>
        <end position="190"/>
    </location>
</feature>
<reference evidence="3" key="1">
    <citation type="journal article" date="2015" name="PLoS Genet.">
        <title>Genome Sequence and Transcriptome Analyses of Chrysochromulina tobin: Metabolic Tools for Enhanced Algal Fitness in the Prominent Order Prymnesiales (Haptophyceae).</title>
        <authorList>
            <person name="Hovde B.T."/>
            <person name="Deodato C.R."/>
            <person name="Hunsperger H.M."/>
            <person name="Ryken S.A."/>
            <person name="Yost W."/>
            <person name="Jha R.K."/>
            <person name="Patterson J."/>
            <person name="Monnat R.J. Jr."/>
            <person name="Barlow S.B."/>
            <person name="Starkenburg S.R."/>
            <person name="Cattolico R.A."/>
        </authorList>
    </citation>
    <scope>NUCLEOTIDE SEQUENCE</scope>
    <source>
        <strain evidence="3">CCMP291</strain>
    </source>
</reference>
<dbReference type="Gene3D" id="2.30.29.30">
    <property type="entry name" value="Pleckstrin-homology domain (PH domain)/Phosphotyrosine-binding domain (PTB)"/>
    <property type="match status" value="1"/>
</dbReference>
<dbReference type="InterPro" id="IPR000048">
    <property type="entry name" value="IQ_motif_EF-hand-BS"/>
</dbReference>
<accession>A0A0M0JW19</accession>
<proteinExistence type="predicted"/>
<dbReference type="AlphaFoldDB" id="A0A0M0JW19"/>
<feature type="region of interest" description="Disordered" evidence="1">
    <location>
        <begin position="168"/>
        <end position="200"/>
    </location>
</feature>
<dbReference type="InterPro" id="IPR011993">
    <property type="entry name" value="PH-like_dom_sf"/>
</dbReference>
<name>A0A0M0JW19_9EUKA</name>
<organism evidence="2 3">
    <name type="scientific">Chrysochromulina tobinii</name>
    <dbReference type="NCBI Taxonomy" id="1460289"/>
    <lineage>
        <taxon>Eukaryota</taxon>
        <taxon>Haptista</taxon>
        <taxon>Haptophyta</taxon>
        <taxon>Prymnesiophyceae</taxon>
        <taxon>Prymnesiales</taxon>
        <taxon>Chrysochromulinaceae</taxon>
        <taxon>Chrysochromulina</taxon>
    </lineage>
</organism>
<dbReference type="Gene3D" id="1.20.5.190">
    <property type="match status" value="1"/>
</dbReference>
<feature type="compositionally biased region" description="Low complexity" evidence="1">
    <location>
        <begin position="276"/>
        <end position="290"/>
    </location>
</feature>
<dbReference type="EMBL" id="JWZX01002245">
    <property type="protein sequence ID" value="KOO30343.1"/>
    <property type="molecule type" value="Genomic_DNA"/>
</dbReference>
<protein>
    <recommendedName>
        <fullName evidence="4">PH domain-containing protein</fullName>
    </recommendedName>
</protein>
<sequence>MDPTCVVGWLRKNHVGNAFGSDARTRFFTSEGFHVKYYADDRRKTIKGYFDLRNVVSIAPTPPAEAPDAVTLQIAEGSATRIKKTLVVSFSDDPAARVRWLLAWCSAINDQTLVDAALHSYITPSTAERFNAIFAAQRGIGSTRSLFSKQLAGAGLLSPRLSVSAAELADESTLDTPRNSAPASPQQSYEVTVPEGAREGDQLKMTLPTGISTILTVPDGAVPGSTLTFELPPEATAGSRIEAANRAAEVEGKAAVHIQAHVRGRSDRKQSTTLEADAPATGAITGAPADPISPSKSADPISPSKSADPISPSKSAGPISPSKSADPISPSKWEVQSPLREPPAAPAEEAPTDSSTPAEARTLLQTYQASPNTAREFEVAAVKLQSVMRGNADRKQSAKLRAARPTSDPSSANEAKVEQVFGCRTS</sequence>
<evidence type="ECO:0008006" key="4">
    <source>
        <dbReference type="Google" id="ProtNLM"/>
    </source>
</evidence>
<feature type="region of interest" description="Disordered" evidence="1">
    <location>
        <begin position="259"/>
        <end position="373"/>
    </location>
</feature>
<dbReference type="Proteomes" id="UP000037460">
    <property type="component" value="Unassembled WGS sequence"/>
</dbReference>
<gene>
    <name evidence="2" type="ORF">Ctob_009799</name>
</gene>
<feature type="region of interest" description="Disordered" evidence="1">
    <location>
        <begin position="389"/>
        <end position="426"/>
    </location>
</feature>
<feature type="compositionally biased region" description="Polar residues" evidence="1">
    <location>
        <begin position="352"/>
        <end position="373"/>
    </location>
</feature>